<evidence type="ECO:0000313" key="2">
    <source>
        <dbReference type="Proteomes" id="UP001634393"/>
    </source>
</evidence>
<organism evidence="1 2">
    <name type="scientific">Penstemon smallii</name>
    <dbReference type="NCBI Taxonomy" id="265156"/>
    <lineage>
        <taxon>Eukaryota</taxon>
        <taxon>Viridiplantae</taxon>
        <taxon>Streptophyta</taxon>
        <taxon>Embryophyta</taxon>
        <taxon>Tracheophyta</taxon>
        <taxon>Spermatophyta</taxon>
        <taxon>Magnoliopsida</taxon>
        <taxon>eudicotyledons</taxon>
        <taxon>Gunneridae</taxon>
        <taxon>Pentapetalae</taxon>
        <taxon>asterids</taxon>
        <taxon>lamiids</taxon>
        <taxon>Lamiales</taxon>
        <taxon>Plantaginaceae</taxon>
        <taxon>Cheloneae</taxon>
        <taxon>Penstemon</taxon>
    </lineage>
</organism>
<dbReference type="EMBL" id="JBJXBP010000003">
    <property type="protein sequence ID" value="KAL3840601.1"/>
    <property type="molecule type" value="Genomic_DNA"/>
</dbReference>
<proteinExistence type="predicted"/>
<evidence type="ECO:0000313" key="1">
    <source>
        <dbReference type="EMBL" id="KAL3840601.1"/>
    </source>
</evidence>
<reference evidence="1 2" key="1">
    <citation type="submission" date="2024-12" db="EMBL/GenBank/DDBJ databases">
        <title>The unique morphological basis and parallel evolutionary history of personate flowers in Penstemon.</title>
        <authorList>
            <person name="Depatie T.H."/>
            <person name="Wessinger C.A."/>
        </authorList>
    </citation>
    <scope>NUCLEOTIDE SEQUENCE [LARGE SCALE GENOMIC DNA]</scope>
    <source>
        <strain evidence="1">WTNN_2</strain>
        <tissue evidence="1">Leaf</tissue>
    </source>
</reference>
<dbReference type="AlphaFoldDB" id="A0ABD3TVL4"/>
<protein>
    <submittedName>
        <fullName evidence="1">Uncharacterized protein</fullName>
    </submittedName>
</protein>
<keyword evidence="2" id="KW-1185">Reference proteome</keyword>
<sequence>MEFLYFWPLLSLDTETETCEEDRLILKRRLTASAIEIEKQIKHGYKYCNLA</sequence>
<gene>
    <name evidence="1" type="ORF">ACJIZ3_025192</name>
</gene>
<name>A0ABD3TVL4_9LAMI</name>
<dbReference type="Proteomes" id="UP001634393">
    <property type="component" value="Unassembled WGS sequence"/>
</dbReference>
<accession>A0ABD3TVL4</accession>
<comment type="caution">
    <text evidence="1">The sequence shown here is derived from an EMBL/GenBank/DDBJ whole genome shotgun (WGS) entry which is preliminary data.</text>
</comment>